<comment type="similarity">
    <text evidence="2">Belongs to the DoxX family.</text>
</comment>
<name>A0ABT9XM58_9BACL</name>
<keyword evidence="5 7" id="KW-1133">Transmembrane helix</keyword>
<comment type="caution">
    <text evidence="8">The sequence shown here is derived from an EMBL/GenBank/DDBJ whole genome shotgun (WGS) entry which is preliminary data.</text>
</comment>
<feature type="transmembrane region" description="Helical" evidence="7">
    <location>
        <begin position="72"/>
        <end position="96"/>
    </location>
</feature>
<feature type="transmembrane region" description="Helical" evidence="7">
    <location>
        <begin position="117"/>
        <end position="139"/>
    </location>
</feature>
<evidence type="ECO:0000313" key="9">
    <source>
        <dbReference type="Proteomes" id="UP001232973"/>
    </source>
</evidence>
<dbReference type="EMBL" id="JAUSTP010000040">
    <property type="protein sequence ID" value="MDQ0191383.1"/>
    <property type="molecule type" value="Genomic_DNA"/>
</dbReference>
<comment type="subcellular location">
    <subcellularLocation>
        <location evidence="1">Cell membrane</location>
        <topology evidence="1">Multi-pass membrane protein</topology>
    </subcellularLocation>
</comment>
<evidence type="ECO:0000256" key="6">
    <source>
        <dbReference type="ARBA" id="ARBA00023136"/>
    </source>
</evidence>
<evidence type="ECO:0000256" key="2">
    <source>
        <dbReference type="ARBA" id="ARBA00006679"/>
    </source>
</evidence>
<keyword evidence="3" id="KW-1003">Cell membrane</keyword>
<keyword evidence="9" id="KW-1185">Reference proteome</keyword>
<evidence type="ECO:0000256" key="7">
    <source>
        <dbReference type="SAM" id="Phobius"/>
    </source>
</evidence>
<proteinExistence type="inferred from homology"/>
<evidence type="ECO:0000256" key="5">
    <source>
        <dbReference type="ARBA" id="ARBA00022989"/>
    </source>
</evidence>
<feature type="transmembrane region" description="Helical" evidence="7">
    <location>
        <begin position="6"/>
        <end position="23"/>
    </location>
</feature>
<dbReference type="PANTHER" id="PTHR33452">
    <property type="entry name" value="OXIDOREDUCTASE CATD-RELATED"/>
    <property type="match status" value="1"/>
</dbReference>
<keyword evidence="6 7" id="KW-0472">Membrane</keyword>
<reference evidence="8 9" key="1">
    <citation type="submission" date="2023-07" db="EMBL/GenBank/DDBJ databases">
        <title>Genomic Encyclopedia of Type Strains, Phase IV (KMG-IV): sequencing the most valuable type-strain genomes for metagenomic binning, comparative biology and taxonomic classification.</title>
        <authorList>
            <person name="Goeker M."/>
        </authorList>
    </citation>
    <scope>NUCLEOTIDE SEQUENCE [LARGE SCALE GENOMIC DNA]</scope>
    <source>
        <strain evidence="8 9">DSM 4006</strain>
    </source>
</reference>
<gene>
    <name evidence="8" type="ORF">J2S03_003254</name>
</gene>
<organism evidence="8 9">
    <name type="scientific">Alicyclobacillus cycloheptanicus</name>
    <dbReference type="NCBI Taxonomy" id="1457"/>
    <lineage>
        <taxon>Bacteria</taxon>
        <taxon>Bacillati</taxon>
        <taxon>Bacillota</taxon>
        <taxon>Bacilli</taxon>
        <taxon>Bacillales</taxon>
        <taxon>Alicyclobacillaceae</taxon>
        <taxon>Alicyclobacillus</taxon>
    </lineage>
</organism>
<dbReference type="InterPro" id="IPR051907">
    <property type="entry name" value="DoxX-like_oxidoreductase"/>
</dbReference>
<protein>
    <submittedName>
        <fullName evidence="8">Oxidoreductase</fullName>
    </submittedName>
</protein>
<sequence>MLIQNLNDASLIGIGLLIIRLAIGITMMGHGCQKLFGWFGGGGPVGFAQWLKSLGIERGGRFWSIAAGLFELVGGFLFCTGFLTAVGAALISVVMMDAIAIVHRKNGFWIDKGGFEYTFMLIVVTIGIALIGPGPYVLFPS</sequence>
<dbReference type="InterPro" id="IPR032808">
    <property type="entry name" value="DoxX"/>
</dbReference>
<dbReference type="Proteomes" id="UP001232973">
    <property type="component" value="Unassembled WGS sequence"/>
</dbReference>
<keyword evidence="4 7" id="KW-0812">Transmembrane</keyword>
<evidence type="ECO:0000256" key="4">
    <source>
        <dbReference type="ARBA" id="ARBA00022692"/>
    </source>
</evidence>
<evidence type="ECO:0000313" key="8">
    <source>
        <dbReference type="EMBL" id="MDQ0191383.1"/>
    </source>
</evidence>
<evidence type="ECO:0000256" key="1">
    <source>
        <dbReference type="ARBA" id="ARBA00004651"/>
    </source>
</evidence>
<evidence type="ECO:0000256" key="3">
    <source>
        <dbReference type="ARBA" id="ARBA00022475"/>
    </source>
</evidence>
<dbReference type="PANTHER" id="PTHR33452:SF10">
    <property type="entry name" value="OXIDOREDUCTASE MHQP-RELATED"/>
    <property type="match status" value="1"/>
</dbReference>
<dbReference type="Pfam" id="PF07681">
    <property type="entry name" value="DoxX"/>
    <property type="match status" value="1"/>
</dbReference>
<accession>A0ABT9XM58</accession>